<proteinExistence type="predicted"/>
<reference evidence="1" key="1">
    <citation type="submission" date="2022-03" db="EMBL/GenBank/DDBJ databases">
        <title>Genomic analyses of argali, domestic sheep and their hybrids provide insights into chromosomal evolution, heterosis and genetic basis of agronomic traits.</title>
        <authorList>
            <person name="Li M."/>
        </authorList>
    </citation>
    <scope>NUCLEOTIDE SEQUENCE</scope>
    <source>
        <strain evidence="1">F1 hybrid</strain>
    </source>
</reference>
<name>A0ACB9VAB5_9CETA</name>
<dbReference type="EMBL" id="CM043028">
    <property type="protein sequence ID" value="KAI4586891.1"/>
    <property type="molecule type" value="Genomic_DNA"/>
</dbReference>
<comment type="caution">
    <text evidence="1">The sequence shown here is derived from an EMBL/GenBank/DDBJ whole genome shotgun (WGS) entry which is preliminary data.</text>
</comment>
<evidence type="ECO:0000313" key="1">
    <source>
        <dbReference type="EMBL" id="KAI4586891.1"/>
    </source>
</evidence>
<organism evidence="1 2">
    <name type="scientific">Ovis ammon polii x Ovis aries</name>
    <dbReference type="NCBI Taxonomy" id="2918886"/>
    <lineage>
        <taxon>Eukaryota</taxon>
        <taxon>Metazoa</taxon>
        <taxon>Chordata</taxon>
        <taxon>Craniata</taxon>
        <taxon>Vertebrata</taxon>
        <taxon>Euteleostomi</taxon>
        <taxon>Mammalia</taxon>
        <taxon>Eutheria</taxon>
        <taxon>Laurasiatheria</taxon>
        <taxon>Artiodactyla</taxon>
        <taxon>Ruminantia</taxon>
        <taxon>Pecora</taxon>
        <taxon>Bovidae</taxon>
        <taxon>Caprinae</taxon>
        <taxon>Ovis</taxon>
    </lineage>
</organism>
<protein>
    <submittedName>
        <fullName evidence="1">Uncharacterized protein</fullName>
    </submittedName>
</protein>
<evidence type="ECO:0000313" key="2">
    <source>
        <dbReference type="Proteomes" id="UP001057279"/>
    </source>
</evidence>
<accession>A0ACB9VAB5</accession>
<gene>
    <name evidence="1" type="ORF">MJG53_004678</name>
</gene>
<dbReference type="Proteomes" id="UP001057279">
    <property type="component" value="Linkage Group LG03"/>
</dbReference>
<keyword evidence="2" id="KW-1185">Reference proteome</keyword>
<sequence length="317" mass="35077">MEKDTTEVPADSSPGKFSKGTVNALVLAATNRFSGYVEYILYINKASSSKLILEGCSQEKVNDLRFLDAQKEEMYLLQGLDVHIPDQAAQFGDGEPLVLSLAWIGISTSKRPLSSPRKPVVTVVLPGPWQKDQSSQSSQGEMTHVKTVHTCVLEMKDLLNKPGIEPEKNGCEEEKPSRLLGLLREPEDETHLEAQPTDASAQFIISNLQISTEDLSKEPSISREDLISKEPNVIRSPRQPQNQNPKLPLSILKEKQLRNATLGSEETTEHAPSDASTTEGKLMELGHKIMKNLENTVKEIIKYLKSLFPPASEVVKP</sequence>